<evidence type="ECO:0000313" key="3">
    <source>
        <dbReference type="EMBL" id="OIQ89070.1"/>
    </source>
</evidence>
<evidence type="ECO:0000256" key="1">
    <source>
        <dbReference type="ARBA" id="ARBA00022729"/>
    </source>
</evidence>
<dbReference type="InterPro" id="IPR027385">
    <property type="entry name" value="Beta-barrel_OMP"/>
</dbReference>
<gene>
    <name evidence="3" type="ORF">GALL_290610</name>
</gene>
<organism evidence="3">
    <name type="scientific">mine drainage metagenome</name>
    <dbReference type="NCBI Taxonomy" id="410659"/>
    <lineage>
        <taxon>unclassified sequences</taxon>
        <taxon>metagenomes</taxon>
        <taxon>ecological metagenomes</taxon>
    </lineage>
</organism>
<feature type="domain" description="Outer membrane protein beta-barrel" evidence="2">
    <location>
        <begin position="9"/>
        <end position="216"/>
    </location>
</feature>
<dbReference type="InterPro" id="IPR011250">
    <property type="entry name" value="OMP/PagP_B-barrel"/>
</dbReference>
<dbReference type="EMBL" id="MLJW01000346">
    <property type="protein sequence ID" value="OIQ89070.1"/>
    <property type="molecule type" value="Genomic_DNA"/>
</dbReference>
<sequence length="216" mass="22945">MTKLRFLCAAIAAGAACASNAQADVLNHVYAGVGVSYSAISDRLNNAAKKEASLGAFDVSTSQGKNVASGRLFVGYDLNDNIAFEVGYLRWQDISANLDISANGTQIAQGKLTAKYSGFDYSVLLRPSKNNAMHNFFGRLGGTYMNTAISGTITGARGTIPIVGKESGSGWLVGAGYDYQMNKTWLVRPEFSYYGNISGASDSSARNFGINLIGRF</sequence>
<protein>
    <submittedName>
        <fullName evidence="3">Outer membrane protein A</fullName>
    </submittedName>
</protein>
<name>A0A1J5QZC1_9ZZZZ</name>
<dbReference type="PROSITE" id="PS51257">
    <property type="entry name" value="PROKAR_LIPOPROTEIN"/>
    <property type="match status" value="1"/>
</dbReference>
<dbReference type="Gene3D" id="2.40.160.20">
    <property type="match status" value="1"/>
</dbReference>
<accession>A0A1J5QZC1</accession>
<evidence type="ECO:0000259" key="2">
    <source>
        <dbReference type="Pfam" id="PF13505"/>
    </source>
</evidence>
<reference evidence="3" key="1">
    <citation type="submission" date="2016-10" db="EMBL/GenBank/DDBJ databases">
        <title>Sequence of Gallionella enrichment culture.</title>
        <authorList>
            <person name="Poehlein A."/>
            <person name="Muehling M."/>
            <person name="Daniel R."/>
        </authorList>
    </citation>
    <scope>NUCLEOTIDE SEQUENCE</scope>
</reference>
<proteinExistence type="predicted"/>
<dbReference type="AlphaFoldDB" id="A0A1J5QZC1"/>
<comment type="caution">
    <text evidence="3">The sequence shown here is derived from an EMBL/GenBank/DDBJ whole genome shotgun (WGS) entry which is preliminary data.</text>
</comment>
<dbReference type="SUPFAM" id="SSF56925">
    <property type="entry name" value="OMPA-like"/>
    <property type="match status" value="1"/>
</dbReference>
<dbReference type="Pfam" id="PF13505">
    <property type="entry name" value="OMP_b-brl"/>
    <property type="match status" value="1"/>
</dbReference>
<keyword evidence="1" id="KW-0732">Signal</keyword>